<dbReference type="RefSeq" id="WP_169142191.1">
    <property type="nucleotide sequence ID" value="NZ_WTVS01000048.1"/>
</dbReference>
<organism evidence="3 4">
    <name type="scientific">Aromatoleum toluolicum</name>
    <dbReference type="NCBI Taxonomy" id="90060"/>
    <lineage>
        <taxon>Bacteria</taxon>
        <taxon>Pseudomonadati</taxon>
        <taxon>Pseudomonadota</taxon>
        <taxon>Betaproteobacteria</taxon>
        <taxon>Rhodocyclales</taxon>
        <taxon>Rhodocyclaceae</taxon>
        <taxon>Aromatoleum</taxon>
    </lineage>
</organism>
<keyword evidence="4" id="KW-1185">Reference proteome</keyword>
<comment type="caution">
    <text evidence="3">The sequence shown here is derived from an EMBL/GenBank/DDBJ whole genome shotgun (WGS) entry which is preliminary data.</text>
</comment>
<sequence>MSDEFFLGVVLPVIFLLAGTGLLTIAARQGARTRAFLETAREAPGEVVALEEEPAMEAGDPRTYRPVVSFTAGSGAQMRFSALAHSNPPAYALGASVRVLYDPGRPHEARIRSFRELWMAPLLLGALGGVFSVLGAAILLGYIPL</sequence>
<proteinExistence type="predicted"/>
<evidence type="ECO:0000259" key="2">
    <source>
        <dbReference type="Pfam" id="PF12158"/>
    </source>
</evidence>
<keyword evidence="1" id="KW-0472">Membrane</keyword>
<evidence type="ECO:0000313" key="4">
    <source>
        <dbReference type="Proteomes" id="UP000634522"/>
    </source>
</evidence>
<gene>
    <name evidence="3" type="ORF">GPA27_19655</name>
</gene>
<dbReference type="InterPro" id="IPR021994">
    <property type="entry name" value="DUF3592"/>
</dbReference>
<feature type="transmembrane region" description="Helical" evidence="1">
    <location>
        <begin position="117"/>
        <end position="143"/>
    </location>
</feature>
<protein>
    <submittedName>
        <fullName evidence="3">DUF3592 domain-containing protein</fullName>
    </submittedName>
</protein>
<dbReference type="EMBL" id="WTVS01000048">
    <property type="protein sequence ID" value="NMF99597.1"/>
    <property type="molecule type" value="Genomic_DNA"/>
</dbReference>
<reference evidence="3 4" key="1">
    <citation type="submission" date="2019-12" db="EMBL/GenBank/DDBJ databases">
        <title>Comparative genomics gives insights into the taxonomy of the Azoarcus-Aromatoleum group and reveals separate origins of nif in the plant-associated Azoarcus and non-plant-associated Aromatoleum sub-groups.</title>
        <authorList>
            <person name="Lafos M."/>
            <person name="Maluk M."/>
            <person name="Batista M."/>
            <person name="Junghare M."/>
            <person name="Carmona M."/>
            <person name="Faoro H."/>
            <person name="Cruz L.M."/>
            <person name="Battistoni F."/>
            <person name="De Souza E."/>
            <person name="Pedrosa F."/>
            <person name="Chen W.-M."/>
            <person name="Poole P.S."/>
            <person name="Dixon R.A."/>
            <person name="James E.K."/>
        </authorList>
    </citation>
    <scope>NUCLEOTIDE SEQUENCE [LARGE SCALE GENOMIC DNA]</scope>
    <source>
        <strain evidence="3 4">T</strain>
    </source>
</reference>
<keyword evidence="1" id="KW-1133">Transmembrane helix</keyword>
<accession>A0ABX1NJU2</accession>
<evidence type="ECO:0000256" key="1">
    <source>
        <dbReference type="SAM" id="Phobius"/>
    </source>
</evidence>
<dbReference type="Proteomes" id="UP000634522">
    <property type="component" value="Unassembled WGS sequence"/>
</dbReference>
<name>A0ABX1NJU2_9RHOO</name>
<evidence type="ECO:0000313" key="3">
    <source>
        <dbReference type="EMBL" id="NMF99597.1"/>
    </source>
</evidence>
<dbReference type="Pfam" id="PF12158">
    <property type="entry name" value="DUF3592"/>
    <property type="match status" value="1"/>
</dbReference>
<keyword evidence="1" id="KW-0812">Transmembrane</keyword>
<feature type="domain" description="DUF3592" evidence="2">
    <location>
        <begin position="43"/>
        <end position="114"/>
    </location>
</feature>
<feature type="transmembrane region" description="Helical" evidence="1">
    <location>
        <begin position="6"/>
        <end position="27"/>
    </location>
</feature>